<feature type="transmembrane region" description="Helical" evidence="1">
    <location>
        <begin position="191"/>
        <end position="211"/>
    </location>
</feature>
<reference evidence="2 3" key="1">
    <citation type="submission" date="2017-04" db="EMBL/GenBank/DDBJ databases">
        <title>Novel microbial lineages endemic to geothermal iron-oxide mats fill important gaps in the evolutionary history of Archaea.</title>
        <authorList>
            <person name="Jay Z.J."/>
            <person name="Beam J.P."/>
            <person name="Dlakic M."/>
            <person name="Rusch D.B."/>
            <person name="Kozubal M.A."/>
            <person name="Inskeep W.P."/>
        </authorList>
    </citation>
    <scope>NUCLEOTIDE SEQUENCE [LARGE SCALE GENOMIC DNA]</scope>
    <source>
        <strain evidence="2">ECH_B_SAG-F08</strain>
    </source>
</reference>
<feature type="transmembrane region" description="Helical" evidence="1">
    <location>
        <begin position="223"/>
        <end position="242"/>
    </location>
</feature>
<keyword evidence="1" id="KW-0472">Membrane</keyword>
<feature type="transmembrane region" description="Helical" evidence="1">
    <location>
        <begin position="141"/>
        <end position="160"/>
    </location>
</feature>
<feature type="transmembrane region" description="Helical" evidence="1">
    <location>
        <begin position="287"/>
        <end position="310"/>
    </location>
</feature>
<accession>A0A2R6BH40</accession>
<feature type="transmembrane region" description="Helical" evidence="1">
    <location>
        <begin position="167"/>
        <end position="185"/>
    </location>
</feature>
<feature type="transmembrane region" description="Helical" evidence="1">
    <location>
        <begin position="357"/>
        <end position="374"/>
    </location>
</feature>
<feature type="transmembrane region" description="Helical" evidence="1">
    <location>
        <begin position="322"/>
        <end position="345"/>
    </location>
</feature>
<feature type="transmembrane region" description="Helical" evidence="1">
    <location>
        <begin position="100"/>
        <end position="121"/>
    </location>
</feature>
<keyword evidence="1" id="KW-0812">Transmembrane</keyword>
<comment type="caution">
    <text evidence="2">The sequence shown here is derived from an EMBL/GenBank/DDBJ whole genome shotgun (WGS) entry which is preliminary data.</text>
</comment>
<feature type="transmembrane region" description="Helical" evidence="1">
    <location>
        <begin position="490"/>
        <end position="512"/>
    </location>
</feature>
<evidence type="ECO:0000256" key="1">
    <source>
        <dbReference type="SAM" id="Phobius"/>
    </source>
</evidence>
<dbReference type="EMBL" id="NEXM01000045">
    <property type="protein sequence ID" value="PSN97936.1"/>
    <property type="molecule type" value="Genomic_DNA"/>
</dbReference>
<keyword evidence="1" id="KW-1133">Transmembrane helix</keyword>
<sequence>MLYPFLWAIALSMVYIIARVLKWACSVRHTLSASLVVFVLSMMVAMFAGATIYLYNPSFSTLTVAAWLNLGVMSAALVPIFVSFVSRFQEQSVKQLKNKSAFFALVIFLTLLNEFFMGWSFNLVFSPHPRITPEYLSSVVSSYWFVFPMSLEMALTTYFLRKNVPKSVLFVVAMQSAIMFFSPTALSSRAWGFLSAFVGSALMTILFAWVYARGFFETTIQTYLFRLILIYLAMMLGLYIWGVNQNPSLFALSVILEMLLYFDGILSRLHTSGEVRRLSAPWIVSTFVANSVSQFFMGGLIALTGLIGAPSAFKGELVFSNIAFYALTLVVTLFITLFGLLFTLSETLQKALRLPSVRAKPIFVALGFSFLPLADLTPLDALGDANPSFHMFEHLVIALGGFIAGFALSSLRSSSARLSSLYSWYTKNTRNGVVVVAISAALLSFWFSPKMFMLIYLNDTIHGLLHITILLIGFLAGTSFCVLPKRLRLFLVVAFSWMAPMMAPFSFVLGAYSYPPTYFVDAMSATMEVFSVSVVGALLTTANQRTFGALSW</sequence>
<feature type="transmembrane region" description="Helical" evidence="1">
    <location>
        <begin position="248"/>
        <end position="266"/>
    </location>
</feature>
<feature type="transmembrane region" description="Helical" evidence="1">
    <location>
        <begin position="432"/>
        <end position="457"/>
    </location>
</feature>
<dbReference type="Proteomes" id="UP000240381">
    <property type="component" value="Unassembled WGS sequence"/>
</dbReference>
<organism evidence="2 3">
    <name type="scientific">Candidatus Marsarchaeota G2 archaeon ECH_B_SAG-F08</name>
    <dbReference type="NCBI Taxonomy" id="1978165"/>
    <lineage>
        <taxon>Archaea</taxon>
        <taxon>Candidatus Marsarchaeota</taxon>
        <taxon>Candidatus Marsarchaeota group 2</taxon>
    </lineage>
</organism>
<evidence type="ECO:0000313" key="2">
    <source>
        <dbReference type="EMBL" id="PSN97936.1"/>
    </source>
</evidence>
<feature type="transmembrane region" description="Helical" evidence="1">
    <location>
        <begin position="31"/>
        <end position="55"/>
    </location>
</feature>
<gene>
    <name evidence="2" type="ORF">B9Q11_03225</name>
</gene>
<feature type="transmembrane region" description="Helical" evidence="1">
    <location>
        <begin position="518"/>
        <end position="539"/>
    </location>
</feature>
<feature type="transmembrane region" description="Helical" evidence="1">
    <location>
        <begin position="6"/>
        <end position="24"/>
    </location>
</feature>
<name>A0A2R6BH40_9ARCH</name>
<evidence type="ECO:0000313" key="3">
    <source>
        <dbReference type="Proteomes" id="UP000240381"/>
    </source>
</evidence>
<proteinExistence type="predicted"/>
<protein>
    <submittedName>
        <fullName evidence="2">Uncharacterized protein</fullName>
    </submittedName>
</protein>
<feature type="transmembrane region" description="Helical" evidence="1">
    <location>
        <begin position="394"/>
        <end position="411"/>
    </location>
</feature>
<feature type="transmembrane region" description="Helical" evidence="1">
    <location>
        <begin position="67"/>
        <end position="88"/>
    </location>
</feature>
<dbReference type="AlphaFoldDB" id="A0A2R6BH40"/>
<feature type="transmembrane region" description="Helical" evidence="1">
    <location>
        <begin position="463"/>
        <end position="483"/>
    </location>
</feature>